<keyword evidence="11" id="KW-0472">Membrane</keyword>
<evidence type="ECO:0000256" key="9">
    <source>
        <dbReference type="ARBA" id="ARBA00022984"/>
    </source>
</evidence>
<comment type="catalytic activity">
    <reaction evidence="13">
        <text>Preferential cleavage: (Ac)2-L-Lys-D-Ala-|-D-Ala. Also transpeptidation of peptidyl-alanyl moieties that are N-acyl substituents of D-alanine.</text>
        <dbReference type="EC" id="3.4.16.4"/>
    </reaction>
</comment>
<dbReference type="OrthoDB" id="9770103at2"/>
<sequence length="678" mass="75717">MTKFKPKKRRQISVRLNALFVLVFLLFAALILKLGIVQIAQGDHFKEELTKTTSQVAHMDAPRGKMFDRFGHVLVDNNLELSLTYTNPGGVKAEDMLELAKEVAQLIELDVSKVRERDQREYYYTTLNEKERKKLLPKKDVKPKDEYKEIIKAIPDEVLEGLSDEENEVATIFGRMASGMTGEPQRIKQNLTEPEQHKIAERLDTLPHMDLQRDASRAYVYGSTFKQAYGRVGQIPIEDADSYLAKGYKRSDYVGTSYLEAQYEDVLRGKKAEVASTFTRQGRGPSESEIEEKLGSRGNDLELTIDMAYQQKLDEIVKSTVNANSYVGNRSAYAIVMDPKTGDILAMSGYIYDRDKKEGYHNEIGVINAAFEPGSAIKGASVLTGFETGVFSPGEGVDDKQLKFKGTQPKKSHTYLGYVNHLSALERSSNTYMFHVAMRMADYQYVPDKSFISVPHAQKVLDKVRYYFNQFGLGADTGIDLPNASSGLMGTLHQGESGKLLDMMIGQYDTYSTLQLGQYVSTIANDGVRMRPRLVQSVLEPSPDGEGGTVQMERPPEVLNRVDMSIEHIREVQKGFRLVTGSNGTAKDMRTSVNVPFAAKTGTAQVGSFYNVSFVGYAPYDDPEIAFAVIAPGVTHDKSPAAKNISKNLINDYFDLKEDRKAPKEVDEIIEEVDMSGN</sequence>
<name>A0A1G6KPA4_9BACI</name>
<evidence type="ECO:0000256" key="5">
    <source>
        <dbReference type="ARBA" id="ARBA00012448"/>
    </source>
</evidence>
<reference evidence="17" key="1">
    <citation type="submission" date="2016-09" db="EMBL/GenBank/DDBJ databases">
        <authorList>
            <person name="Varghese N."/>
            <person name="Submissions S."/>
        </authorList>
    </citation>
    <scope>NUCLEOTIDE SEQUENCE [LARGE SCALE GENOMIC DNA]</scope>
    <source>
        <strain evidence="17">25nlg</strain>
    </source>
</reference>
<dbReference type="InterPro" id="IPR050515">
    <property type="entry name" value="Beta-lactam/transpept"/>
</dbReference>
<comment type="subcellular location">
    <subcellularLocation>
        <location evidence="2">Cell membrane</location>
    </subcellularLocation>
    <subcellularLocation>
        <location evidence="1">Membrane</location>
        <topology evidence="1">Single-pass membrane protein</topology>
    </subcellularLocation>
</comment>
<dbReference type="GO" id="GO:0005886">
    <property type="term" value="C:plasma membrane"/>
    <property type="evidence" value="ECO:0007669"/>
    <property type="project" value="UniProtKB-SubCell"/>
</dbReference>
<dbReference type="InterPro" id="IPR001460">
    <property type="entry name" value="PCN-bd_Tpept"/>
</dbReference>
<proteinExistence type="inferred from homology"/>
<dbReference type="GO" id="GO:0008658">
    <property type="term" value="F:penicillin binding"/>
    <property type="evidence" value="ECO:0007669"/>
    <property type="project" value="InterPro"/>
</dbReference>
<dbReference type="EMBL" id="FMYM01000007">
    <property type="protein sequence ID" value="SDC32880.1"/>
    <property type="molecule type" value="Genomic_DNA"/>
</dbReference>
<dbReference type="Pfam" id="PF00905">
    <property type="entry name" value="Transpeptidase"/>
    <property type="match status" value="1"/>
</dbReference>
<evidence type="ECO:0000256" key="3">
    <source>
        <dbReference type="ARBA" id="ARBA00004752"/>
    </source>
</evidence>
<evidence type="ECO:0000256" key="8">
    <source>
        <dbReference type="ARBA" id="ARBA00022960"/>
    </source>
</evidence>
<dbReference type="GO" id="GO:0071555">
    <property type="term" value="P:cell wall organization"/>
    <property type="evidence" value="ECO:0007669"/>
    <property type="project" value="UniProtKB-KW"/>
</dbReference>
<evidence type="ECO:0000256" key="7">
    <source>
        <dbReference type="ARBA" id="ARBA00022692"/>
    </source>
</evidence>
<feature type="domain" description="Penicillin-binding protein transpeptidase" evidence="14">
    <location>
        <begin position="333"/>
        <end position="650"/>
    </location>
</feature>
<dbReference type="Proteomes" id="UP000242662">
    <property type="component" value="Unassembled WGS sequence"/>
</dbReference>
<dbReference type="Gene3D" id="3.40.710.10">
    <property type="entry name" value="DD-peptidase/beta-lactamase superfamily"/>
    <property type="match status" value="1"/>
</dbReference>
<dbReference type="GO" id="GO:0071972">
    <property type="term" value="F:peptidoglycan L,D-transpeptidase activity"/>
    <property type="evidence" value="ECO:0007669"/>
    <property type="project" value="TreeGrafter"/>
</dbReference>
<dbReference type="SUPFAM" id="SSF56601">
    <property type="entry name" value="beta-lactamase/transpeptidase-like"/>
    <property type="match status" value="1"/>
</dbReference>
<dbReference type="STRING" id="1464122.SAMN05421737_107105"/>
<keyword evidence="10" id="KW-1133">Transmembrane helix</keyword>
<protein>
    <recommendedName>
        <fullName evidence="5">serine-type D-Ala-D-Ala carboxypeptidase</fullName>
        <ecNumber evidence="5">3.4.16.4</ecNumber>
    </recommendedName>
</protein>
<evidence type="ECO:0000256" key="13">
    <source>
        <dbReference type="ARBA" id="ARBA00034000"/>
    </source>
</evidence>
<dbReference type="GO" id="GO:0009252">
    <property type="term" value="P:peptidoglycan biosynthetic process"/>
    <property type="evidence" value="ECO:0007669"/>
    <property type="project" value="UniProtKB-UniPathway"/>
</dbReference>
<dbReference type="EC" id="3.4.16.4" evidence="5"/>
<dbReference type="AlphaFoldDB" id="A0A1G6KPA4"/>
<keyword evidence="17" id="KW-1185">Reference proteome</keyword>
<dbReference type="InterPro" id="IPR005311">
    <property type="entry name" value="PBP_dimer"/>
</dbReference>
<dbReference type="PANTHER" id="PTHR30627:SF2">
    <property type="entry name" value="PEPTIDOGLYCAN D,D-TRANSPEPTIDASE MRDA"/>
    <property type="match status" value="1"/>
</dbReference>
<dbReference type="UniPathway" id="UPA00219"/>
<evidence type="ECO:0000256" key="12">
    <source>
        <dbReference type="ARBA" id="ARBA00023316"/>
    </source>
</evidence>
<evidence type="ECO:0000259" key="14">
    <source>
        <dbReference type="Pfam" id="PF00905"/>
    </source>
</evidence>
<evidence type="ECO:0000256" key="2">
    <source>
        <dbReference type="ARBA" id="ARBA00004236"/>
    </source>
</evidence>
<keyword evidence="9" id="KW-0573">Peptidoglycan synthesis</keyword>
<keyword evidence="7" id="KW-0812">Transmembrane</keyword>
<evidence type="ECO:0000256" key="1">
    <source>
        <dbReference type="ARBA" id="ARBA00004167"/>
    </source>
</evidence>
<dbReference type="Pfam" id="PF03717">
    <property type="entry name" value="PBP_dimer"/>
    <property type="match status" value="1"/>
</dbReference>
<evidence type="ECO:0000259" key="15">
    <source>
        <dbReference type="Pfam" id="PF03717"/>
    </source>
</evidence>
<feature type="domain" description="Penicillin-binding protein dimerisation" evidence="15">
    <location>
        <begin position="60"/>
        <end position="283"/>
    </location>
</feature>
<dbReference type="Gene3D" id="3.90.1310.10">
    <property type="entry name" value="Penicillin-binding protein 2a (Domain 2)"/>
    <property type="match status" value="1"/>
</dbReference>
<accession>A0A1G6KPA4</accession>
<dbReference type="InterPro" id="IPR012338">
    <property type="entry name" value="Beta-lactam/transpept-like"/>
</dbReference>
<dbReference type="GO" id="GO:0008360">
    <property type="term" value="P:regulation of cell shape"/>
    <property type="evidence" value="ECO:0007669"/>
    <property type="project" value="UniProtKB-KW"/>
</dbReference>
<keyword evidence="8" id="KW-0133">Cell shape</keyword>
<dbReference type="Gene3D" id="1.10.10.1230">
    <property type="entry name" value="Penicillin-binding protein, N-terminal non-catalytic domain, head sub-domain"/>
    <property type="match status" value="1"/>
</dbReference>
<dbReference type="GO" id="GO:0009002">
    <property type="term" value="F:serine-type D-Ala-D-Ala carboxypeptidase activity"/>
    <property type="evidence" value="ECO:0007669"/>
    <property type="project" value="UniProtKB-EC"/>
</dbReference>
<dbReference type="InterPro" id="IPR036138">
    <property type="entry name" value="PBP_dimer_sf"/>
</dbReference>
<evidence type="ECO:0000313" key="16">
    <source>
        <dbReference type="EMBL" id="SDC32880.1"/>
    </source>
</evidence>
<dbReference type="SUPFAM" id="SSF56519">
    <property type="entry name" value="Penicillin binding protein dimerisation domain"/>
    <property type="match status" value="1"/>
</dbReference>
<keyword evidence="12" id="KW-0961">Cell wall biogenesis/degradation</keyword>
<evidence type="ECO:0000256" key="11">
    <source>
        <dbReference type="ARBA" id="ARBA00023136"/>
    </source>
</evidence>
<evidence type="ECO:0000313" key="17">
    <source>
        <dbReference type="Proteomes" id="UP000242662"/>
    </source>
</evidence>
<keyword evidence="6" id="KW-1003">Cell membrane</keyword>
<dbReference type="PANTHER" id="PTHR30627">
    <property type="entry name" value="PEPTIDOGLYCAN D,D-TRANSPEPTIDASE"/>
    <property type="match status" value="1"/>
</dbReference>
<evidence type="ECO:0000256" key="6">
    <source>
        <dbReference type="ARBA" id="ARBA00022475"/>
    </source>
</evidence>
<gene>
    <name evidence="16" type="ORF">SAMN05421737_107105</name>
</gene>
<dbReference type="RefSeq" id="WP_090775918.1">
    <property type="nucleotide sequence ID" value="NZ_FMYM01000007.1"/>
</dbReference>
<comment type="pathway">
    <text evidence="3">Cell wall biogenesis; peptidoglycan biosynthesis.</text>
</comment>
<evidence type="ECO:0000256" key="4">
    <source>
        <dbReference type="ARBA" id="ARBA00007171"/>
    </source>
</evidence>
<evidence type="ECO:0000256" key="10">
    <source>
        <dbReference type="ARBA" id="ARBA00022989"/>
    </source>
</evidence>
<organism evidence="16 17">
    <name type="scientific">Shouchella lonarensis</name>
    <dbReference type="NCBI Taxonomy" id="1464122"/>
    <lineage>
        <taxon>Bacteria</taxon>
        <taxon>Bacillati</taxon>
        <taxon>Bacillota</taxon>
        <taxon>Bacilli</taxon>
        <taxon>Bacillales</taxon>
        <taxon>Bacillaceae</taxon>
        <taxon>Shouchella</taxon>
    </lineage>
</organism>
<comment type="similarity">
    <text evidence="4">Belongs to the transpeptidase family.</text>
</comment>